<dbReference type="InterPro" id="IPR017956">
    <property type="entry name" value="AT_hook_DNA-bd_motif"/>
</dbReference>
<feature type="compositionally biased region" description="Basic and acidic residues" evidence="2">
    <location>
        <begin position="26"/>
        <end position="42"/>
    </location>
</feature>
<proteinExistence type="predicted"/>
<feature type="region of interest" description="Disordered" evidence="2">
    <location>
        <begin position="448"/>
        <end position="478"/>
    </location>
</feature>
<feature type="region of interest" description="Disordered" evidence="2">
    <location>
        <begin position="1"/>
        <end position="63"/>
    </location>
</feature>
<organism evidence="3">
    <name type="scientific">Daucus carota subsp. sativus</name>
    <name type="common">Carrot</name>
    <dbReference type="NCBI Taxonomy" id="79200"/>
    <lineage>
        <taxon>Eukaryota</taxon>
        <taxon>Viridiplantae</taxon>
        <taxon>Streptophyta</taxon>
        <taxon>Embryophyta</taxon>
        <taxon>Tracheophyta</taxon>
        <taxon>Spermatophyta</taxon>
        <taxon>Magnoliopsida</taxon>
        <taxon>eudicotyledons</taxon>
        <taxon>Gunneridae</taxon>
        <taxon>Pentapetalae</taxon>
        <taxon>asterids</taxon>
        <taxon>campanulids</taxon>
        <taxon>Apiales</taxon>
        <taxon>Apiaceae</taxon>
        <taxon>Apioideae</taxon>
        <taxon>Scandiceae</taxon>
        <taxon>Daucinae</taxon>
        <taxon>Daucus</taxon>
        <taxon>Daucus sect. Daucus</taxon>
    </lineage>
</organism>
<sequence>MDSEDKGMGVTEGSSKETKKRGRPKKNADPPKKHSVSREKNADPPIIHSVSPSLIAESPPPGFPSKFLVWPVKNRTSLATGSVSAGVSQSKAVHGAVSETLGSGRTPKLECNTNMKTEEAQRQMHQFTSTVTELCTGFETLKKENKELRKQVTDLEGQNQKWKDQEASWDVKKKELERECDEARKEALAAVGKKHKGMGVTDGSWREKRKRGRPRKYGLDVPIIHSVSPLPIAESPPPGFPSKFLVLPVKNRTSLATGSVSAGGSQSKALHGAKSETLASGAKHKLAIKCPEPKYKLINMENEEFTGRQAQMQLHQFASTFSELNNGFESAKKKIKELGKQVPDLTIQIQKWNDEKASWDLKMKELERERDEAREEALKAVGEKRDLEKKLEKAAKEAEDAKASAKRAIDERRDLKCSLFSSYSERMLTDKDPLPSSWLKISSQKANEGATSLDNQSNAGTAVKRKQEAYVSTDDEDDQPLSFRRARTSMAAKPAARHASSLAAGTLATKSGVTGFENGEKRKLLNNRPMVKFKINVETEGTIASQAQRQIRQAASTVSELCTGFETSKMKNEELRKQVIDLQGQIRKWKGQKARWDEMKKELERERDDVRKEVHKAASEKRDLEVKLEKTVKKAEDEKVYAKRAIEEAALKAFSEKRHLEEKLEMAVKQAEDVKAAAKKAIYEAVASTKKCYKIGLSNFVAYLATGEGRSLGDYVNELIEEIPHDNRAPVDAAVDMAGLKGDRAIKDEPRDYHLAGFAQNVALQGNYS</sequence>
<feature type="coiled-coil region" evidence="1">
    <location>
        <begin position="572"/>
        <end position="681"/>
    </location>
</feature>
<dbReference type="AlphaFoldDB" id="A0A164TUU4"/>
<name>A0A164TUU4_DAUCS</name>
<dbReference type="Gramene" id="KZM88004">
    <property type="protein sequence ID" value="KZM88004"/>
    <property type="gene ID" value="DCAR_031527"/>
</dbReference>
<dbReference type="SMART" id="SM00384">
    <property type="entry name" value="AT_hook"/>
    <property type="match status" value="2"/>
</dbReference>
<keyword evidence="1" id="KW-0175">Coiled coil</keyword>
<feature type="compositionally biased region" description="Polar residues" evidence="2">
    <location>
        <begin position="448"/>
        <end position="460"/>
    </location>
</feature>
<evidence type="ECO:0000256" key="2">
    <source>
        <dbReference type="SAM" id="MobiDB-lite"/>
    </source>
</evidence>
<reference evidence="3" key="1">
    <citation type="journal article" date="2016" name="Nat. Genet.">
        <title>A high-quality carrot genome assembly provides new insights into carotenoid accumulation and asterid genome evolution.</title>
        <authorList>
            <person name="Iorizzo M."/>
            <person name="Ellison S."/>
            <person name="Senalik D."/>
            <person name="Zeng P."/>
            <person name="Satapoomin P."/>
            <person name="Huang J."/>
            <person name="Bowman M."/>
            <person name="Iovene M."/>
            <person name="Sanseverino W."/>
            <person name="Cavagnaro P."/>
            <person name="Yildiz M."/>
            <person name="Macko-Podgorni A."/>
            <person name="Moranska E."/>
            <person name="Grzebelus E."/>
            <person name="Grzebelus D."/>
            <person name="Ashrafi H."/>
            <person name="Zheng Z."/>
            <person name="Cheng S."/>
            <person name="Spooner D."/>
            <person name="Van Deynze A."/>
            <person name="Simon P."/>
        </authorList>
    </citation>
    <scope>NUCLEOTIDE SEQUENCE [LARGE SCALE GENOMIC DNA]</scope>
    <source>
        <tissue evidence="3">Leaf</tissue>
    </source>
</reference>
<dbReference type="GO" id="GO:0003677">
    <property type="term" value="F:DNA binding"/>
    <property type="evidence" value="ECO:0007669"/>
    <property type="project" value="InterPro"/>
</dbReference>
<dbReference type="Pfam" id="PF02178">
    <property type="entry name" value="AT_hook"/>
    <property type="match status" value="2"/>
</dbReference>
<dbReference type="EMBL" id="LNRQ01000007">
    <property type="protein sequence ID" value="KZM88004.1"/>
    <property type="molecule type" value="Genomic_DNA"/>
</dbReference>
<protein>
    <submittedName>
        <fullName evidence="3">Uncharacterized protein</fullName>
    </submittedName>
</protein>
<gene>
    <name evidence="3" type="ORF">DCAR_031527</name>
</gene>
<accession>A0A164TUU4</accession>
<evidence type="ECO:0000313" key="3">
    <source>
        <dbReference type="EMBL" id="KZM88004.1"/>
    </source>
</evidence>
<evidence type="ECO:0000256" key="1">
    <source>
        <dbReference type="SAM" id="Coils"/>
    </source>
</evidence>
<feature type="coiled-coil region" evidence="1">
    <location>
        <begin position="335"/>
        <end position="415"/>
    </location>
</feature>
<comment type="caution">
    <text evidence="3">The sequence shown here is derived from an EMBL/GenBank/DDBJ whole genome shotgun (WGS) entry which is preliminary data.</text>
</comment>
<feature type="region of interest" description="Disordered" evidence="2">
    <location>
        <begin position="189"/>
        <end position="214"/>
    </location>
</feature>